<evidence type="ECO:0000313" key="2">
    <source>
        <dbReference type="Proteomes" id="UP000054047"/>
    </source>
</evidence>
<accession>A0A0C2GQP0</accession>
<gene>
    <name evidence="1" type="ORF">ANCDUO_10476</name>
</gene>
<dbReference type="PANTHER" id="PTHR22900">
    <property type="entry name" value="PROTEIN CBG14245-RELATED"/>
    <property type="match status" value="1"/>
</dbReference>
<dbReference type="GO" id="GO:0050650">
    <property type="term" value="P:chondroitin sulfate proteoglycan biosynthetic process"/>
    <property type="evidence" value="ECO:0007669"/>
    <property type="project" value="InterPro"/>
</dbReference>
<name>A0A0C2GQP0_9BILA</name>
<organism evidence="1 2">
    <name type="scientific">Ancylostoma duodenale</name>
    <dbReference type="NCBI Taxonomy" id="51022"/>
    <lineage>
        <taxon>Eukaryota</taxon>
        <taxon>Metazoa</taxon>
        <taxon>Ecdysozoa</taxon>
        <taxon>Nematoda</taxon>
        <taxon>Chromadorea</taxon>
        <taxon>Rhabditida</taxon>
        <taxon>Rhabditina</taxon>
        <taxon>Rhabditomorpha</taxon>
        <taxon>Strongyloidea</taxon>
        <taxon>Ancylostomatidae</taxon>
        <taxon>Ancylostomatinae</taxon>
        <taxon>Ancylostoma</taxon>
    </lineage>
</organism>
<evidence type="ECO:0000313" key="1">
    <source>
        <dbReference type="EMBL" id="KIH59296.1"/>
    </source>
</evidence>
<dbReference type="PANTHER" id="PTHR22900:SF11">
    <property type="entry name" value="PROTEIN CBG01579"/>
    <property type="match status" value="1"/>
</dbReference>
<dbReference type="GO" id="GO:0016020">
    <property type="term" value="C:membrane"/>
    <property type="evidence" value="ECO:0007669"/>
    <property type="project" value="InterPro"/>
</dbReference>
<sequence>MTTITEAIFCYITNTTEFTANRRTISTEVYAKRFCADQNAVLWFDMLQDVMGESRIQYSVVRDPIDRFLSGFVDKCIKYDLSSYLLPTKKRQ</sequence>
<dbReference type="AlphaFoldDB" id="A0A0C2GQP0"/>
<dbReference type="Pfam" id="PF03567">
    <property type="entry name" value="Sulfotransfer_2"/>
    <property type="match status" value="1"/>
</dbReference>
<proteinExistence type="predicted"/>
<dbReference type="InterPro" id="IPR007669">
    <property type="entry name" value="Chst-1-like"/>
</dbReference>
<dbReference type="OrthoDB" id="408912at2759"/>
<dbReference type="EMBL" id="KN732122">
    <property type="protein sequence ID" value="KIH59296.1"/>
    <property type="molecule type" value="Genomic_DNA"/>
</dbReference>
<reference evidence="1 2" key="1">
    <citation type="submission" date="2013-12" db="EMBL/GenBank/DDBJ databases">
        <title>Draft genome of the parsitic nematode Ancylostoma duodenale.</title>
        <authorList>
            <person name="Mitreva M."/>
        </authorList>
    </citation>
    <scope>NUCLEOTIDE SEQUENCE [LARGE SCALE GENOMIC DNA]</scope>
    <source>
        <strain evidence="1 2">Zhejiang</strain>
    </source>
</reference>
<protein>
    <recommendedName>
        <fullName evidence="3">Sulfotransferase domain-containing protein</fullName>
    </recommendedName>
</protein>
<evidence type="ECO:0008006" key="3">
    <source>
        <dbReference type="Google" id="ProtNLM"/>
    </source>
</evidence>
<dbReference type="InterPro" id="IPR005331">
    <property type="entry name" value="Sulfotransferase"/>
</dbReference>
<dbReference type="GO" id="GO:1902884">
    <property type="term" value="P:positive regulation of response to oxidative stress"/>
    <property type="evidence" value="ECO:0007669"/>
    <property type="project" value="InterPro"/>
</dbReference>
<dbReference type="GO" id="GO:0047756">
    <property type="term" value="F:chondroitin 4-sulfotransferase activity"/>
    <property type="evidence" value="ECO:0007669"/>
    <property type="project" value="InterPro"/>
</dbReference>
<dbReference type="Proteomes" id="UP000054047">
    <property type="component" value="Unassembled WGS sequence"/>
</dbReference>
<keyword evidence="2" id="KW-1185">Reference proteome</keyword>